<keyword evidence="2" id="KW-1185">Reference proteome</keyword>
<dbReference type="EMBL" id="MU273753">
    <property type="protein sequence ID" value="KAI0028432.1"/>
    <property type="molecule type" value="Genomic_DNA"/>
</dbReference>
<gene>
    <name evidence="1" type="ORF">K488DRAFT_89747</name>
</gene>
<name>A0ACB8Q9X1_9AGAM</name>
<organism evidence="1 2">
    <name type="scientific">Vararia minispora EC-137</name>
    <dbReference type="NCBI Taxonomy" id="1314806"/>
    <lineage>
        <taxon>Eukaryota</taxon>
        <taxon>Fungi</taxon>
        <taxon>Dikarya</taxon>
        <taxon>Basidiomycota</taxon>
        <taxon>Agaricomycotina</taxon>
        <taxon>Agaricomycetes</taxon>
        <taxon>Russulales</taxon>
        <taxon>Lachnocladiaceae</taxon>
        <taxon>Vararia</taxon>
    </lineage>
</organism>
<reference evidence="1" key="1">
    <citation type="submission" date="2021-02" db="EMBL/GenBank/DDBJ databases">
        <authorList>
            <consortium name="DOE Joint Genome Institute"/>
            <person name="Ahrendt S."/>
            <person name="Looney B.P."/>
            <person name="Miyauchi S."/>
            <person name="Morin E."/>
            <person name="Drula E."/>
            <person name="Courty P.E."/>
            <person name="Chicoki N."/>
            <person name="Fauchery L."/>
            <person name="Kohler A."/>
            <person name="Kuo A."/>
            <person name="Labutti K."/>
            <person name="Pangilinan J."/>
            <person name="Lipzen A."/>
            <person name="Riley R."/>
            <person name="Andreopoulos W."/>
            <person name="He G."/>
            <person name="Johnson J."/>
            <person name="Barry K.W."/>
            <person name="Grigoriev I.V."/>
            <person name="Nagy L."/>
            <person name="Hibbett D."/>
            <person name="Henrissat B."/>
            <person name="Matheny P.B."/>
            <person name="Labbe J."/>
            <person name="Martin F."/>
        </authorList>
    </citation>
    <scope>NUCLEOTIDE SEQUENCE</scope>
    <source>
        <strain evidence="1">EC-137</strain>
    </source>
</reference>
<sequence>MSSQALPLRLEDLGFPSNVLPSLTPEEAMGGDERIYAVIVGYETGVYNKLDMLCSVANIPEAAVQATSYAGAVAIFRRASQKRQVHVAGEAPPLQRVAFVSCLFMELRLRSATSTTHNIHMPTGTPPSSSSQPDTYYSSLSSTAPSSPVLTKVISSTSMDSPTPSSAEPRRAFFRPDR</sequence>
<evidence type="ECO:0000313" key="1">
    <source>
        <dbReference type="EMBL" id="KAI0028432.1"/>
    </source>
</evidence>
<accession>A0ACB8Q9X1</accession>
<reference evidence="1" key="2">
    <citation type="journal article" date="2022" name="New Phytol.">
        <title>Evolutionary transition to the ectomycorrhizal habit in the genomes of a hyperdiverse lineage of mushroom-forming fungi.</title>
        <authorList>
            <person name="Looney B."/>
            <person name="Miyauchi S."/>
            <person name="Morin E."/>
            <person name="Drula E."/>
            <person name="Courty P.E."/>
            <person name="Kohler A."/>
            <person name="Kuo A."/>
            <person name="LaButti K."/>
            <person name="Pangilinan J."/>
            <person name="Lipzen A."/>
            <person name="Riley R."/>
            <person name="Andreopoulos W."/>
            <person name="He G."/>
            <person name="Johnson J."/>
            <person name="Nolan M."/>
            <person name="Tritt A."/>
            <person name="Barry K.W."/>
            <person name="Grigoriev I.V."/>
            <person name="Nagy L.G."/>
            <person name="Hibbett D."/>
            <person name="Henrissat B."/>
            <person name="Matheny P.B."/>
            <person name="Labbe J."/>
            <person name="Martin F.M."/>
        </authorList>
    </citation>
    <scope>NUCLEOTIDE SEQUENCE</scope>
    <source>
        <strain evidence="1">EC-137</strain>
    </source>
</reference>
<evidence type="ECO:0000313" key="2">
    <source>
        <dbReference type="Proteomes" id="UP000814128"/>
    </source>
</evidence>
<comment type="caution">
    <text evidence="1">The sequence shown here is derived from an EMBL/GenBank/DDBJ whole genome shotgun (WGS) entry which is preliminary data.</text>
</comment>
<dbReference type="Proteomes" id="UP000814128">
    <property type="component" value="Unassembled WGS sequence"/>
</dbReference>
<proteinExistence type="predicted"/>
<protein>
    <submittedName>
        <fullName evidence="1">Uncharacterized protein</fullName>
    </submittedName>
</protein>